<dbReference type="Proteomes" id="UP000030011">
    <property type="component" value="Unassembled WGS sequence"/>
</dbReference>
<evidence type="ECO:0000313" key="2">
    <source>
        <dbReference type="Proteomes" id="UP000030011"/>
    </source>
</evidence>
<proteinExistence type="predicted"/>
<name>A0A0A0JQB3_9MICO</name>
<gene>
    <name evidence="1" type="ORF">N803_12060</name>
</gene>
<dbReference type="OrthoDB" id="8450665at2"/>
<organism evidence="1 2">
    <name type="scientific">Knoellia subterranea KCTC 19937</name>
    <dbReference type="NCBI Taxonomy" id="1385521"/>
    <lineage>
        <taxon>Bacteria</taxon>
        <taxon>Bacillati</taxon>
        <taxon>Actinomycetota</taxon>
        <taxon>Actinomycetes</taxon>
        <taxon>Micrococcales</taxon>
        <taxon>Intrasporangiaceae</taxon>
        <taxon>Knoellia</taxon>
    </lineage>
</organism>
<comment type="caution">
    <text evidence="1">The sequence shown here is derived from an EMBL/GenBank/DDBJ whole genome shotgun (WGS) entry which is preliminary data.</text>
</comment>
<sequence length="156" mass="16829">MPEWSDVLTAVTSARPDDREGSLARLRDVWDALGDDDHAQKCVVAHYAADLESVLDDEVRWDEAAFASYAHVGDEDLAPVGIPSARGLAPSLHLNLADGYLRQGRLTESRHHLDAATEALPVLADDGYGQLIRDAVAGVSERWDLADSTVGSPGRD</sequence>
<evidence type="ECO:0000313" key="1">
    <source>
        <dbReference type="EMBL" id="KGN37786.1"/>
    </source>
</evidence>
<reference evidence="1 2" key="1">
    <citation type="submission" date="2013-08" db="EMBL/GenBank/DDBJ databases">
        <title>The genome sequence of Knoellia subterranea.</title>
        <authorList>
            <person name="Zhu W."/>
            <person name="Wang G."/>
        </authorList>
    </citation>
    <scope>NUCLEOTIDE SEQUENCE [LARGE SCALE GENOMIC DNA]</scope>
    <source>
        <strain evidence="1 2">KCTC 19937</strain>
    </source>
</reference>
<keyword evidence="2" id="KW-1185">Reference proteome</keyword>
<protein>
    <recommendedName>
        <fullName evidence="3">Tetratricopeptide repeat protein</fullName>
    </recommendedName>
</protein>
<accession>A0A0A0JQB3</accession>
<dbReference type="RefSeq" id="WP_052112071.1">
    <property type="nucleotide sequence ID" value="NZ_AVPK01000004.1"/>
</dbReference>
<dbReference type="STRING" id="1385521.N803_12060"/>
<dbReference type="AlphaFoldDB" id="A0A0A0JQB3"/>
<dbReference type="eggNOG" id="COG1219">
    <property type="taxonomic scope" value="Bacteria"/>
</dbReference>
<evidence type="ECO:0008006" key="3">
    <source>
        <dbReference type="Google" id="ProtNLM"/>
    </source>
</evidence>
<dbReference type="EMBL" id="AVPK01000004">
    <property type="protein sequence ID" value="KGN37786.1"/>
    <property type="molecule type" value="Genomic_DNA"/>
</dbReference>